<dbReference type="InterPro" id="IPR013249">
    <property type="entry name" value="RNA_pol_sigma70_r4_t2"/>
</dbReference>
<dbReference type="InterPro" id="IPR013324">
    <property type="entry name" value="RNA_pol_sigma_r3/r4-like"/>
</dbReference>
<keyword evidence="4" id="KW-0731">Sigma factor</keyword>
<evidence type="ECO:0000256" key="3">
    <source>
        <dbReference type="ARBA" id="ARBA00023015"/>
    </source>
</evidence>
<dbReference type="NCBIfam" id="TIGR02937">
    <property type="entry name" value="sigma70-ECF"/>
    <property type="match status" value="1"/>
</dbReference>
<feature type="domain" description="RNA polymerase sigma-70 region 2" evidence="7">
    <location>
        <begin position="33"/>
        <end position="95"/>
    </location>
</feature>
<dbReference type="InterPro" id="IPR007627">
    <property type="entry name" value="RNA_pol_sigma70_r2"/>
</dbReference>
<dbReference type="SUPFAM" id="SSF88659">
    <property type="entry name" value="Sigma3 and sigma4 domains of RNA polymerase sigma factors"/>
    <property type="match status" value="1"/>
</dbReference>
<dbReference type="EMBL" id="JACHJV010000001">
    <property type="protein sequence ID" value="MBB4921264.1"/>
    <property type="molecule type" value="Genomic_DNA"/>
</dbReference>
<protein>
    <submittedName>
        <fullName evidence="9">RNA polymerase sigma-70 factor (ECF subfamily)</fullName>
    </submittedName>
</protein>
<evidence type="ECO:0000256" key="5">
    <source>
        <dbReference type="ARBA" id="ARBA00023163"/>
    </source>
</evidence>
<dbReference type="InterPro" id="IPR036388">
    <property type="entry name" value="WH-like_DNA-bd_sf"/>
</dbReference>
<evidence type="ECO:0000256" key="6">
    <source>
        <dbReference type="SAM" id="MobiDB-lite"/>
    </source>
</evidence>
<organism evidence="9 10">
    <name type="scientific">Kitasatospora kifunensis</name>
    <name type="common">Streptomyces kifunensis</name>
    <dbReference type="NCBI Taxonomy" id="58351"/>
    <lineage>
        <taxon>Bacteria</taxon>
        <taxon>Bacillati</taxon>
        <taxon>Actinomycetota</taxon>
        <taxon>Actinomycetes</taxon>
        <taxon>Kitasatosporales</taxon>
        <taxon>Streptomycetaceae</taxon>
        <taxon>Kitasatospora</taxon>
    </lineage>
</organism>
<dbReference type="Gene3D" id="3.10.450.50">
    <property type="match status" value="1"/>
</dbReference>
<dbReference type="PANTHER" id="PTHR30173:SF36">
    <property type="entry name" value="ECF RNA POLYMERASE SIGMA FACTOR SIGJ"/>
    <property type="match status" value="1"/>
</dbReference>
<reference evidence="9 10" key="1">
    <citation type="submission" date="2020-08" db="EMBL/GenBank/DDBJ databases">
        <title>Sequencing the genomes of 1000 actinobacteria strains.</title>
        <authorList>
            <person name="Klenk H.-P."/>
        </authorList>
    </citation>
    <scope>NUCLEOTIDE SEQUENCE [LARGE SCALE GENOMIC DNA]</scope>
    <source>
        <strain evidence="9 10">DSM 41654</strain>
    </source>
</reference>
<comment type="subunit">
    <text evidence="2">Interacts transiently with the RNA polymerase catalytic core formed by RpoA, RpoB, RpoC and RpoZ (2 alpha, 1 beta, 1 beta' and 1 omega subunit) to form the RNA polymerase holoenzyme that can initiate transcription.</text>
</comment>
<dbReference type="PANTHER" id="PTHR30173">
    <property type="entry name" value="SIGMA 19 FACTOR"/>
    <property type="match status" value="1"/>
</dbReference>
<comment type="caution">
    <text evidence="9">The sequence shown here is derived from an EMBL/GenBank/DDBJ whole genome shotgun (WGS) entry which is preliminary data.</text>
</comment>
<feature type="region of interest" description="Disordered" evidence="6">
    <location>
        <begin position="1"/>
        <end position="24"/>
    </location>
</feature>
<accession>A0A7W7QWZ7</accession>
<sequence length="314" mass="34231">MEQDRHQHPSGNGPARVSTAAPTARPVREEAFLAHRPMLLSLAYRLLGSVHDAEDTVQDAYLRWSADERDTVENPAAFLTTTVTRLALDRLRSAAVRREAYVGAWLPEPLPTGPQDLAETAALRDSASIAMLVLLDRLSPAERAVFVLREAFELPYDEIAAILERSAASCRQLHHRAMRHVAAGPRPVPAPDPVRGRQLVQSFLSAAQSGDLGRLTAILRDDVVLTTDGGGKVQGAGRRPILGAAKSARLFAAVFARHYQRAVFHAVRFNHAPALLIEAGDRRVLYVFDFAADGLISNVYAIINPDKLAHIAAD</sequence>
<dbReference type="Proteomes" id="UP000540506">
    <property type="component" value="Unassembled WGS sequence"/>
</dbReference>
<dbReference type="Pfam" id="PF08281">
    <property type="entry name" value="Sigma70_r4_2"/>
    <property type="match status" value="1"/>
</dbReference>
<dbReference type="InterPro" id="IPR052704">
    <property type="entry name" value="ECF_Sigma-70_Domain"/>
</dbReference>
<evidence type="ECO:0000259" key="7">
    <source>
        <dbReference type="Pfam" id="PF04542"/>
    </source>
</evidence>
<name>A0A7W7QWZ7_KITKI</name>
<evidence type="ECO:0000259" key="8">
    <source>
        <dbReference type="Pfam" id="PF08281"/>
    </source>
</evidence>
<evidence type="ECO:0000313" key="9">
    <source>
        <dbReference type="EMBL" id="MBB4921264.1"/>
    </source>
</evidence>
<keyword evidence="10" id="KW-1185">Reference proteome</keyword>
<comment type="similarity">
    <text evidence="1">Belongs to the sigma-70 factor family. ECF subfamily.</text>
</comment>
<feature type="domain" description="RNA polymerase sigma factor 70 region 4 type 2" evidence="8">
    <location>
        <begin position="131"/>
        <end position="180"/>
    </location>
</feature>
<keyword evidence="3" id="KW-0805">Transcription regulation</keyword>
<dbReference type="InterPro" id="IPR013325">
    <property type="entry name" value="RNA_pol_sigma_r2"/>
</dbReference>
<dbReference type="GO" id="GO:0016987">
    <property type="term" value="F:sigma factor activity"/>
    <property type="evidence" value="ECO:0007669"/>
    <property type="project" value="UniProtKB-KW"/>
</dbReference>
<dbReference type="InterPro" id="IPR032710">
    <property type="entry name" value="NTF2-like_dom_sf"/>
</dbReference>
<proteinExistence type="inferred from homology"/>
<dbReference type="Pfam" id="PF04542">
    <property type="entry name" value="Sigma70_r2"/>
    <property type="match status" value="1"/>
</dbReference>
<dbReference type="GO" id="GO:0003677">
    <property type="term" value="F:DNA binding"/>
    <property type="evidence" value="ECO:0007669"/>
    <property type="project" value="InterPro"/>
</dbReference>
<evidence type="ECO:0000256" key="4">
    <source>
        <dbReference type="ARBA" id="ARBA00023082"/>
    </source>
</evidence>
<evidence type="ECO:0000256" key="1">
    <source>
        <dbReference type="ARBA" id="ARBA00010641"/>
    </source>
</evidence>
<keyword evidence="5" id="KW-0804">Transcription</keyword>
<dbReference type="Gene3D" id="1.10.10.10">
    <property type="entry name" value="Winged helix-like DNA-binding domain superfamily/Winged helix DNA-binding domain"/>
    <property type="match status" value="1"/>
</dbReference>
<dbReference type="AlphaFoldDB" id="A0A7W7QWZ7"/>
<dbReference type="RefSeq" id="WP_312897075.1">
    <property type="nucleotide sequence ID" value="NZ_JACHJV010000001.1"/>
</dbReference>
<dbReference type="NCBIfam" id="NF007214">
    <property type="entry name" value="PRK09636.1"/>
    <property type="match status" value="1"/>
</dbReference>
<dbReference type="GO" id="GO:0006352">
    <property type="term" value="P:DNA-templated transcription initiation"/>
    <property type="evidence" value="ECO:0007669"/>
    <property type="project" value="InterPro"/>
</dbReference>
<dbReference type="Gene3D" id="1.10.1740.10">
    <property type="match status" value="1"/>
</dbReference>
<dbReference type="CDD" id="cd06171">
    <property type="entry name" value="Sigma70_r4"/>
    <property type="match status" value="1"/>
</dbReference>
<evidence type="ECO:0000313" key="10">
    <source>
        <dbReference type="Proteomes" id="UP000540506"/>
    </source>
</evidence>
<gene>
    <name evidence="9" type="ORF">FHR34_000257</name>
</gene>
<dbReference type="SUPFAM" id="SSF54427">
    <property type="entry name" value="NTF2-like"/>
    <property type="match status" value="1"/>
</dbReference>
<evidence type="ECO:0000256" key="2">
    <source>
        <dbReference type="ARBA" id="ARBA00011344"/>
    </source>
</evidence>
<dbReference type="InterPro" id="IPR014284">
    <property type="entry name" value="RNA_pol_sigma-70_dom"/>
</dbReference>
<dbReference type="SUPFAM" id="SSF88946">
    <property type="entry name" value="Sigma2 domain of RNA polymerase sigma factors"/>
    <property type="match status" value="1"/>
</dbReference>